<proteinExistence type="predicted"/>
<comment type="caution">
    <text evidence="1">The sequence shown here is derived from an EMBL/GenBank/DDBJ whole genome shotgun (WGS) entry which is preliminary data.</text>
</comment>
<evidence type="ECO:0000313" key="1">
    <source>
        <dbReference type="EMBL" id="SOY74520.1"/>
    </source>
</evidence>
<dbReference type="AlphaFoldDB" id="A0A375CKM5"/>
<reference evidence="1" key="1">
    <citation type="submission" date="2018-01" db="EMBL/GenBank/DDBJ databases">
        <authorList>
            <person name="Clerissi C."/>
        </authorList>
    </citation>
    <scope>NUCLEOTIDE SEQUENCE</scope>
    <source>
        <strain evidence="1">Cupriavidus taiwanensis LMG 19430</strain>
    </source>
</reference>
<dbReference type="Proteomes" id="UP000257016">
    <property type="component" value="Unassembled WGS sequence"/>
</dbReference>
<name>A0A375CKM5_9BURK</name>
<sequence length="43" mass="5028">MGFRCCAAPRSLSFCEKTFRIVKIDTYLIEMKGKTKSYVLYKT</sequence>
<organism evidence="1">
    <name type="scientific">Cupriavidus taiwanensis</name>
    <dbReference type="NCBI Taxonomy" id="164546"/>
    <lineage>
        <taxon>Bacteria</taxon>
        <taxon>Pseudomonadati</taxon>
        <taxon>Pseudomonadota</taxon>
        <taxon>Betaproteobacteria</taxon>
        <taxon>Burkholderiales</taxon>
        <taxon>Burkholderiaceae</taxon>
        <taxon>Cupriavidus</taxon>
    </lineage>
</organism>
<dbReference type="EMBL" id="OFSN01000020">
    <property type="protein sequence ID" value="SOY74520.1"/>
    <property type="molecule type" value="Genomic_DNA"/>
</dbReference>
<accession>A0A375CKM5</accession>
<gene>
    <name evidence="1" type="ORF">CBM2586_B20108</name>
</gene>
<protein>
    <submittedName>
        <fullName evidence="1">Uncharacterized protein</fullName>
    </submittedName>
</protein>